<dbReference type="Pfam" id="PF00759">
    <property type="entry name" value="Glyco_hydro_9"/>
    <property type="match status" value="1"/>
</dbReference>
<feature type="active site" evidence="9">
    <location>
        <position position="565"/>
    </location>
</feature>
<evidence type="ECO:0000256" key="11">
    <source>
        <dbReference type="SAM" id="Phobius"/>
    </source>
</evidence>
<evidence type="ECO:0000256" key="6">
    <source>
        <dbReference type="ARBA" id="ARBA00023295"/>
    </source>
</evidence>
<dbReference type="SUPFAM" id="SSF48208">
    <property type="entry name" value="Six-hairpin glycosidases"/>
    <property type="match status" value="1"/>
</dbReference>
<name>A0ABP0U051_9BRYO</name>
<reference evidence="13" key="1">
    <citation type="submission" date="2024-02" db="EMBL/GenBank/DDBJ databases">
        <authorList>
            <consortium name="ELIXIR-Norway"/>
            <consortium name="Elixir Norway"/>
        </authorList>
    </citation>
    <scope>NUCLEOTIDE SEQUENCE</scope>
</reference>
<evidence type="ECO:0000259" key="12">
    <source>
        <dbReference type="Pfam" id="PF00759"/>
    </source>
</evidence>
<comment type="catalytic activity">
    <reaction evidence="1 10">
        <text>Endohydrolysis of (1-&gt;4)-beta-D-glucosidic linkages in cellulose, lichenin and cereal beta-D-glucans.</text>
        <dbReference type="EC" id="3.2.1.4"/>
    </reaction>
</comment>
<keyword evidence="14" id="KW-1185">Reference proteome</keyword>
<keyword evidence="6 8" id="KW-0326">Glycosidase</keyword>
<proteinExistence type="inferred from homology"/>
<evidence type="ECO:0000256" key="7">
    <source>
        <dbReference type="ARBA" id="ARBA00023326"/>
    </source>
</evidence>
<dbReference type="PANTHER" id="PTHR22298">
    <property type="entry name" value="ENDO-1,4-BETA-GLUCANASE"/>
    <property type="match status" value="1"/>
</dbReference>
<keyword evidence="11" id="KW-0812">Transmembrane</keyword>
<evidence type="ECO:0000256" key="1">
    <source>
        <dbReference type="ARBA" id="ARBA00000966"/>
    </source>
</evidence>
<dbReference type="Proteomes" id="UP001497512">
    <property type="component" value="Chromosome 17"/>
</dbReference>
<dbReference type="InterPro" id="IPR008928">
    <property type="entry name" value="6-hairpin_glycosidase_sf"/>
</dbReference>
<keyword evidence="7 8" id="KW-0624">Polysaccharide degradation</keyword>
<evidence type="ECO:0000256" key="3">
    <source>
        <dbReference type="ARBA" id="ARBA00022801"/>
    </source>
</evidence>
<evidence type="ECO:0000313" key="13">
    <source>
        <dbReference type="EMBL" id="CAK9209526.1"/>
    </source>
</evidence>
<evidence type="ECO:0000256" key="8">
    <source>
        <dbReference type="PROSITE-ProRule" id="PRU10059"/>
    </source>
</evidence>
<evidence type="ECO:0000256" key="9">
    <source>
        <dbReference type="PROSITE-ProRule" id="PRU10060"/>
    </source>
</evidence>
<feature type="active site" evidence="8">
    <location>
        <position position="508"/>
    </location>
</feature>
<dbReference type="EC" id="3.2.1.4" evidence="10"/>
<evidence type="ECO:0000313" key="14">
    <source>
        <dbReference type="Proteomes" id="UP001497512"/>
    </source>
</evidence>
<dbReference type="InterPro" id="IPR033126">
    <property type="entry name" value="Glyco_hydro_9_Asp/Glu_AS"/>
</dbReference>
<evidence type="ECO:0000256" key="2">
    <source>
        <dbReference type="ARBA" id="ARBA00007072"/>
    </source>
</evidence>
<protein>
    <recommendedName>
        <fullName evidence="10">Endoglucanase</fullName>
        <ecNumber evidence="10">3.2.1.4</ecNumber>
    </recommendedName>
</protein>
<evidence type="ECO:0000256" key="5">
    <source>
        <dbReference type="ARBA" id="ARBA00023277"/>
    </source>
</evidence>
<sequence length="614" mass="67334">MYNTWGGPLDVAAMDSGAEDNQSRNLDFDRASVRSLEETQQSWLLEPARHKAKPQVDLGCMTCSRKFFFIFLCVLFGTSATVGFAILIWKVAPRKHHSPQPLDNYTIALQKSLLFFDAQKSGVLPSSNNISWRGTSAVRDGSYAIGAPPTSLSGGFYDAGDNIKFGFPGAYAMTLLSWSVIEYAEKYQAAGEYEHIKEIIKWGTDYMMKTFNISSTNIQTVFAQVGAGNESITNDHSCWERPEDMDYARPAYAVSSGPDLGGEMAAALAAASIVFRADLPAYSSKLLMAARNIFTFARDGGKRNRFVTQLPPGEQVFYNSTGFWDEYIWGGAWLYYATGNSSYLSLVTNPILAAHAGAKGGGPWYGIFSWDNKLAGAQLLLTRLHVLQSPGYPYEAQLQQYWNETNTVMCSYLPNFKRFNRTKGGLVELNHGGGQPLQYVVSAAFLSALYADYLRVASVPSYSCGPYSFPVETLRNFSRTQLDYILGKNPLNMSYVVGYGDKYPKQVHHRAASIPKNGVRYGCQQGRQWLYKNAPNPHVIVGAMVGGPNARDEYRDYRDSYGQAEPTVAGNAALTAALIAVSTVTSTGIDANTIFGAIPLSGPTPPPPPAPYVP</sequence>
<comment type="similarity">
    <text evidence="2 8 10">Belongs to the glycosyl hydrolase 9 (cellulase E) family.</text>
</comment>
<dbReference type="InterPro" id="IPR012341">
    <property type="entry name" value="6hp_glycosidase-like_sf"/>
</dbReference>
<feature type="active site" evidence="9">
    <location>
        <position position="556"/>
    </location>
</feature>
<dbReference type="EMBL" id="OZ019909">
    <property type="protein sequence ID" value="CAK9209526.1"/>
    <property type="molecule type" value="Genomic_DNA"/>
</dbReference>
<dbReference type="PROSITE" id="PS00698">
    <property type="entry name" value="GH9_3"/>
    <property type="match status" value="1"/>
</dbReference>
<dbReference type="InterPro" id="IPR001701">
    <property type="entry name" value="Glyco_hydro_9"/>
</dbReference>
<evidence type="ECO:0000256" key="10">
    <source>
        <dbReference type="RuleBase" id="RU361166"/>
    </source>
</evidence>
<organism evidence="13 14">
    <name type="scientific">Sphagnum troendelagicum</name>
    <dbReference type="NCBI Taxonomy" id="128251"/>
    <lineage>
        <taxon>Eukaryota</taxon>
        <taxon>Viridiplantae</taxon>
        <taxon>Streptophyta</taxon>
        <taxon>Embryophyta</taxon>
        <taxon>Bryophyta</taxon>
        <taxon>Sphagnophytina</taxon>
        <taxon>Sphagnopsida</taxon>
        <taxon>Sphagnales</taxon>
        <taxon>Sphagnaceae</taxon>
        <taxon>Sphagnum</taxon>
    </lineage>
</organism>
<feature type="transmembrane region" description="Helical" evidence="11">
    <location>
        <begin position="67"/>
        <end position="89"/>
    </location>
</feature>
<keyword evidence="5 8" id="KW-0119">Carbohydrate metabolism</keyword>
<gene>
    <name evidence="13" type="ORF">CSSPTR1EN2_LOCUS9815</name>
</gene>
<dbReference type="PROSITE" id="PS00592">
    <property type="entry name" value="GH9_2"/>
    <property type="match status" value="1"/>
</dbReference>
<keyword evidence="4 10" id="KW-0136">Cellulose degradation</keyword>
<keyword evidence="11" id="KW-1133">Transmembrane helix</keyword>
<keyword evidence="3 8" id="KW-0378">Hydrolase</keyword>
<feature type="domain" description="Glycoside hydrolase family 9" evidence="12">
    <location>
        <begin position="105"/>
        <end position="578"/>
    </location>
</feature>
<accession>A0ABP0U051</accession>
<keyword evidence="11" id="KW-0472">Membrane</keyword>
<evidence type="ECO:0000256" key="4">
    <source>
        <dbReference type="ARBA" id="ARBA00023001"/>
    </source>
</evidence>
<dbReference type="Gene3D" id="1.50.10.10">
    <property type="match status" value="1"/>
</dbReference>
<dbReference type="InterPro" id="IPR018221">
    <property type="entry name" value="Glyco_hydro_9_His_AS"/>
</dbReference>